<keyword evidence="2 6" id="KW-0489">Methyltransferase</keyword>
<dbReference type="PANTHER" id="PTHR32183:SF6">
    <property type="entry name" value="CYSTEINE SULFINATE DESULFINASE_CYSTEINE DESULFURASE AND RELATED ENZYMES"/>
    <property type="match status" value="1"/>
</dbReference>
<accession>A0A010S344</accession>
<dbReference type="Proteomes" id="UP000020467">
    <property type="component" value="Unassembled WGS sequence"/>
</dbReference>
<dbReference type="PANTHER" id="PTHR32183">
    <property type="match status" value="1"/>
</dbReference>
<evidence type="ECO:0000256" key="4">
    <source>
        <dbReference type="ARBA" id="ARBA00022691"/>
    </source>
</evidence>
<dbReference type="InterPro" id="IPR008854">
    <property type="entry name" value="TPMT"/>
</dbReference>
<dbReference type="GO" id="GO:0032259">
    <property type="term" value="P:methylation"/>
    <property type="evidence" value="ECO:0007669"/>
    <property type="project" value="UniProtKB-KW"/>
</dbReference>
<evidence type="ECO:0000256" key="5">
    <source>
        <dbReference type="SAM" id="MobiDB-lite"/>
    </source>
</evidence>
<name>A0A010S344_9PEZI</name>
<keyword evidence="4" id="KW-0949">S-adenosyl-L-methionine</keyword>
<reference evidence="6 7" key="1">
    <citation type="submission" date="2014-02" db="EMBL/GenBank/DDBJ databases">
        <title>The genome sequence of Colletotrichum fioriniae PJ7.</title>
        <authorList>
            <person name="Baroncelli R."/>
            <person name="Thon M.R."/>
        </authorList>
    </citation>
    <scope>NUCLEOTIDE SEQUENCE [LARGE SCALE GENOMIC DNA]</scope>
    <source>
        <strain evidence="6 7">PJ7</strain>
    </source>
</reference>
<dbReference type="OrthoDB" id="276151at2759"/>
<dbReference type="GO" id="GO:0008757">
    <property type="term" value="F:S-adenosylmethionine-dependent methyltransferase activity"/>
    <property type="evidence" value="ECO:0007669"/>
    <property type="project" value="InterPro"/>
</dbReference>
<dbReference type="AlphaFoldDB" id="A0A010S344"/>
<gene>
    <name evidence="6" type="ORF">CFIO01_05763</name>
</gene>
<dbReference type="CDD" id="cd02440">
    <property type="entry name" value="AdoMet_MTases"/>
    <property type="match status" value="1"/>
</dbReference>
<keyword evidence="3 6" id="KW-0808">Transferase</keyword>
<evidence type="ECO:0000313" key="7">
    <source>
        <dbReference type="Proteomes" id="UP000020467"/>
    </source>
</evidence>
<dbReference type="eggNOG" id="ENOG502QS1V">
    <property type="taxonomic scope" value="Eukaryota"/>
</dbReference>
<keyword evidence="1" id="KW-0597">Phosphoprotein</keyword>
<dbReference type="KEGG" id="cfj:CFIO01_05763"/>
<dbReference type="PROSITE" id="PS51585">
    <property type="entry name" value="SAM_MT_TPMT"/>
    <property type="match status" value="1"/>
</dbReference>
<organism evidence="6 7">
    <name type="scientific">Colletotrichum fioriniae PJ7</name>
    <dbReference type="NCBI Taxonomy" id="1445577"/>
    <lineage>
        <taxon>Eukaryota</taxon>
        <taxon>Fungi</taxon>
        <taxon>Dikarya</taxon>
        <taxon>Ascomycota</taxon>
        <taxon>Pezizomycotina</taxon>
        <taxon>Sordariomycetes</taxon>
        <taxon>Hypocreomycetidae</taxon>
        <taxon>Glomerellales</taxon>
        <taxon>Glomerellaceae</taxon>
        <taxon>Colletotrichum</taxon>
        <taxon>Colletotrichum acutatum species complex</taxon>
    </lineage>
</organism>
<protein>
    <submittedName>
        <fullName evidence="6">Thiopurine S-methyltransferase</fullName>
    </submittedName>
</protein>
<feature type="region of interest" description="Disordered" evidence="5">
    <location>
        <begin position="52"/>
        <end position="73"/>
    </location>
</feature>
<dbReference type="EMBL" id="JARH01000588">
    <property type="protein sequence ID" value="EXF79003.1"/>
    <property type="molecule type" value="Genomic_DNA"/>
</dbReference>
<dbReference type="Pfam" id="PF05724">
    <property type="entry name" value="TPMT"/>
    <property type="match status" value="1"/>
</dbReference>
<sequence>MATDPNKLSTAFANTPLANHGQKWSAFWEEKFTPWDRGGPSLALLDIITTRPDLIPPPPAPSPAGQQQKKPTALVPGCGKGHDALLLANLGYDVLGLDFSPTAIAEAKENQKAMVAAAATGDGNGDENGDGAEPDVNFVRQPNGAEPGSVTWLSGDFFSDSWLEAWPRADKTFDLIFDYTFLCALPPTARPQWSARISSLLNPTTGRLICLEFPSGKPLSQPGPPWGLNPDIYLALLTRPGQPLEFSSSTLAGDEADVVVVPTAPSEKDTAGLKRLALVKPARTHRAGMNEDGSVRDWVHVFSPLRTDEET</sequence>
<evidence type="ECO:0000313" key="6">
    <source>
        <dbReference type="EMBL" id="EXF79003.1"/>
    </source>
</evidence>
<dbReference type="HOGENOM" id="CLU_056435_7_0_1"/>
<dbReference type="SUPFAM" id="SSF53335">
    <property type="entry name" value="S-adenosyl-L-methionine-dependent methyltransferases"/>
    <property type="match status" value="1"/>
</dbReference>
<proteinExistence type="predicted"/>
<dbReference type="InterPro" id="IPR029063">
    <property type="entry name" value="SAM-dependent_MTases_sf"/>
</dbReference>
<evidence type="ECO:0000256" key="3">
    <source>
        <dbReference type="ARBA" id="ARBA00022679"/>
    </source>
</evidence>
<evidence type="ECO:0000256" key="2">
    <source>
        <dbReference type="ARBA" id="ARBA00022603"/>
    </source>
</evidence>
<comment type="caution">
    <text evidence="6">The sequence shown here is derived from an EMBL/GenBank/DDBJ whole genome shotgun (WGS) entry which is preliminary data.</text>
</comment>
<dbReference type="Gene3D" id="3.40.50.150">
    <property type="entry name" value="Vaccinia Virus protein VP39"/>
    <property type="match status" value="1"/>
</dbReference>
<evidence type="ECO:0000256" key="1">
    <source>
        <dbReference type="ARBA" id="ARBA00022553"/>
    </source>
</evidence>
<keyword evidence="7" id="KW-1185">Reference proteome</keyword>